<gene>
    <name evidence="2" type="ORF">CLODIP_2_CD04065</name>
</gene>
<evidence type="ECO:0000256" key="1">
    <source>
        <dbReference type="SAM" id="MobiDB-lite"/>
    </source>
</evidence>
<evidence type="ECO:0000313" key="2">
    <source>
        <dbReference type="EMBL" id="CAB3384818.1"/>
    </source>
</evidence>
<accession>A0A8S1DV63</accession>
<protein>
    <submittedName>
        <fullName evidence="2">Uncharacterized protein</fullName>
    </submittedName>
</protein>
<dbReference type="OrthoDB" id="10031946at2759"/>
<reference evidence="2 3" key="1">
    <citation type="submission" date="2020-04" db="EMBL/GenBank/DDBJ databases">
        <authorList>
            <person name="Alioto T."/>
            <person name="Alioto T."/>
            <person name="Gomez Garrido J."/>
        </authorList>
    </citation>
    <scope>NUCLEOTIDE SEQUENCE [LARGE SCALE GENOMIC DNA]</scope>
</reference>
<feature type="region of interest" description="Disordered" evidence="1">
    <location>
        <begin position="1"/>
        <end position="28"/>
    </location>
</feature>
<dbReference type="InterPro" id="IPR020339">
    <property type="entry name" value="C20orf85-like"/>
</dbReference>
<sequence>MANQNRNSLKAGDMPLPKTARKSEKYVKTTMVRKDGIMKELIEKEDKSRNNWDRNFGFLRRTQRDFQDKLSQMGLNEREEQMPSNGEATCPEGKEDSQMPITSSGMIGWQTGKADNINAIAGPLYTSPKSTLLAEGSIRQRLTINQKHIILG</sequence>
<dbReference type="AlphaFoldDB" id="A0A8S1DV63"/>
<name>A0A8S1DV63_9INSE</name>
<keyword evidence="3" id="KW-1185">Reference proteome</keyword>
<evidence type="ECO:0000313" key="3">
    <source>
        <dbReference type="Proteomes" id="UP000494165"/>
    </source>
</evidence>
<organism evidence="2 3">
    <name type="scientific">Cloeon dipterum</name>
    <dbReference type="NCBI Taxonomy" id="197152"/>
    <lineage>
        <taxon>Eukaryota</taxon>
        <taxon>Metazoa</taxon>
        <taxon>Ecdysozoa</taxon>
        <taxon>Arthropoda</taxon>
        <taxon>Hexapoda</taxon>
        <taxon>Insecta</taxon>
        <taxon>Pterygota</taxon>
        <taxon>Palaeoptera</taxon>
        <taxon>Ephemeroptera</taxon>
        <taxon>Pisciforma</taxon>
        <taxon>Baetidae</taxon>
        <taxon>Cloeon</taxon>
    </lineage>
</organism>
<comment type="caution">
    <text evidence="2">The sequence shown here is derived from an EMBL/GenBank/DDBJ whole genome shotgun (WGS) entry which is preliminary data.</text>
</comment>
<proteinExistence type="predicted"/>
<dbReference type="EMBL" id="CADEPI010000373">
    <property type="protein sequence ID" value="CAB3384818.1"/>
    <property type="molecule type" value="Genomic_DNA"/>
</dbReference>
<dbReference type="Proteomes" id="UP000494165">
    <property type="component" value="Unassembled WGS sequence"/>
</dbReference>
<feature type="region of interest" description="Disordered" evidence="1">
    <location>
        <begin position="74"/>
        <end position="101"/>
    </location>
</feature>
<dbReference type="Pfam" id="PF14945">
    <property type="entry name" value="LLC1"/>
    <property type="match status" value="1"/>
</dbReference>